<dbReference type="Proteomes" id="UP001396646">
    <property type="component" value="Unassembled WGS sequence"/>
</dbReference>
<name>A0ABU9KYF5_9EURY</name>
<proteinExistence type="predicted"/>
<keyword evidence="1" id="KW-0472">Membrane</keyword>
<keyword evidence="1" id="KW-0812">Transmembrane</keyword>
<evidence type="ECO:0000256" key="1">
    <source>
        <dbReference type="SAM" id="Phobius"/>
    </source>
</evidence>
<keyword evidence="3" id="KW-1185">Reference proteome</keyword>
<gene>
    <name evidence="2" type="ORF">WOA13_10965</name>
</gene>
<dbReference type="RefSeq" id="WP_342127941.1">
    <property type="nucleotide sequence ID" value="NZ_JBCAUS010000007.1"/>
</dbReference>
<comment type="caution">
    <text evidence="2">The sequence shown here is derived from an EMBL/GenBank/DDBJ whole genome shotgun (WGS) entry which is preliminary data.</text>
</comment>
<accession>A0ABU9KYF5</accession>
<organism evidence="2 3">
    <name type="scientific">Methanococcoides cohabitans</name>
    <dbReference type="NCBI Taxonomy" id="3136559"/>
    <lineage>
        <taxon>Archaea</taxon>
        <taxon>Methanobacteriati</taxon>
        <taxon>Methanobacteriota</taxon>
        <taxon>Stenosarchaea group</taxon>
        <taxon>Methanomicrobia</taxon>
        <taxon>Methanosarcinales</taxon>
        <taxon>Methanosarcinaceae</taxon>
        <taxon>Methanococcoides</taxon>
    </lineage>
</organism>
<keyword evidence="1" id="KW-1133">Transmembrane helix</keyword>
<sequence length="115" mass="12701">MENRNKPKSDQNRIWKILLIIASIAFLIVAGAMIIVDQQYYIGILYLITSILYIISAYLIATGRANITNSSSNEQIALALGFTIITIGLALRGPLWGLGFVLFLAAILSMRKNND</sequence>
<feature type="transmembrane region" description="Helical" evidence="1">
    <location>
        <begin position="14"/>
        <end position="35"/>
    </location>
</feature>
<dbReference type="EMBL" id="JBCAUS010000007">
    <property type="protein sequence ID" value="MEL4306339.1"/>
    <property type="molecule type" value="Genomic_DNA"/>
</dbReference>
<feature type="transmembrane region" description="Helical" evidence="1">
    <location>
        <begin position="41"/>
        <end position="61"/>
    </location>
</feature>
<feature type="transmembrane region" description="Helical" evidence="1">
    <location>
        <begin position="82"/>
        <end position="108"/>
    </location>
</feature>
<reference evidence="2 3" key="1">
    <citation type="submission" date="2024-04" db="EMBL/GenBank/DDBJ databases">
        <title>Methanococcoides sp. LMO-2.</title>
        <authorList>
            <person name="Liang L."/>
        </authorList>
    </citation>
    <scope>NUCLEOTIDE SEQUENCE [LARGE SCALE GENOMIC DNA]</scope>
    <source>
        <strain evidence="2 3">LMO-2</strain>
    </source>
</reference>
<protein>
    <submittedName>
        <fullName evidence="2">Uncharacterized protein</fullName>
    </submittedName>
</protein>
<evidence type="ECO:0000313" key="3">
    <source>
        <dbReference type="Proteomes" id="UP001396646"/>
    </source>
</evidence>
<evidence type="ECO:0000313" key="2">
    <source>
        <dbReference type="EMBL" id="MEL4306339.1"/>
    </source>
</evidence>